<feature type="transmembrane region" description="Helical" evidence="7">
    <location>
        <begin position="89"/>
        <end position="110"/>
    </location>
</feature>
<evidence type="ECO:0000259" key="9">
    <source>
        <dbReference type="Pfam" id="PF21088"/>
    </source>
</evidence>
<evidence type="ECO:0008006" key="12">
    <source>
        <dbReference type="Google" id="ProtNLM"/>
    </source>
</evidence>
<dbReference type="InterPro" id="IPR023408">
    <property type="entry name" value="MscS_beta-dom_sf"/>
</dbReference>
<feature type="domain" description="Mechanosensitive ion channel transmembrane helices 2/3" evidence="9">
    <location>
        <begin position="96"/>
        <end position="136"/>
    </location>
</feature>
<dbReference type="SUPFAM" id="SSF82861">
    <property type="entry name" value="Mechanosensitive channel protein MscS (YggB), transmembrane region"/>
    <property type="match status" value="1"/>
</dbReference>
<dbReference type="OrthoDB" id="4638917at2"/>
<evidence type="ECO:0000256" key="7">
    <source>
        <dbReference type="SAM" id="Phobius"/>
    </source>
</evidence>
<dbReference type="Proteomes" id="UP000014417">
    <property type="component" value="Unassembled WGS sequence"/>
</dbReference>
<evidence type="ECO:0000256" key="2">
    <source>
        <dbReference type="ARBA" id="ARBA00008017"/>
    </source>
</evidence>
<dbReference type="InterPro" id="IPR011014">
    <property type="entry name" value="MscS_channel_TM-2"/>
</dbReference>
<evidence type="ECO:0000256" key="6">
    <source>
        <dbReference type="ARBA" id="ARBA00023136"/>
    </source>
</evidence>
<sequence>MIPAQIKFVWPQTLIEILIILAIIIVARWALRKAVKALVHTAEANPAKTFKRLGAKATKTMKGSKDPTEMFMSVDPKEDERRHARMKTLASILNSVITVSVVIIGSFWLLRAVNIDITPVLASAGLGGLAIGFGAQSLIKDVISGTFLILEDQLGVGDIITIGDVTGTVIAMQLRVTQVQDMNGEMWYIRNGEITTLGNISQGWSNSVISIPVNIDEDPFKIINLLKQAVKELEGDQEIEKVLLDEPAVLGLSNFDSYIANYGILVKCRGNQQWGVERAIRAASLKVFQENGVDTPATRVRTVDEKSN</sequence>
<accession>S2W6Q0</accession>
<keyword evidence="5 7" id="KW-1133">Transmembrane helix</keyword>
<dbReference type="AlphaFoldDB" id="S2W6Q0"/>
<dbReference type="PANTHER" id="PTHR30460:SF0">
    <property type="entry name" value="MODERATE CONDUCTANCE MECHANOSENSITIVE CHANNEL YBIO"/>
    <property type="match status" value="1"/>
</dbReference>
<keyword evidence="3" id="KW-1003">Cell membrane</keyword>
<evidence type="ECO:0000256" key="5">
    <source>
        <dbReference type="ARBA" id="ARBA00022989"/>
    </source>
</evidence>
<evidence type="ECO:0000313" key="10">
    <source>
        <dbReference type="EMBL" id="EPD33920.1"/>
    </source>
</evidence>
<comment type="subcellular location">
    <subcellularLocation>
        <location evidence="1">Cell membrane</location>
        <topology evidence="1">Multi-pass membrane protein</topology>
    </subcellularLocation>
</comment>
<dbReference type="InterPro" id="IPR006685">
    <property type="entry name" value="MscS_channel_2nd"/>
</dbReference>
<evidence type="ECO:0000256" key="1">
    <source>
        <dbReference type="ARBA" id="ARBA00004651"/>
    </source>
</evidence>
<evidence type="ECO:0000313" key="11">
    <source>
        <dbReference type="Proteomes" id="UP000014417"/>
    </source>
</evidence>
<dbReference type="InterPro" id="IPR010920">
    <property type="entry name" value="LSM_dom_sf"/>
</dbReference>
<gene>
    <name evidence="10" type="ORF">HMPREF9306_00145</name>
</gene>
<dbReference type="PATRIC" id="fig|883161.3.peg.153"/>
<dbReference type="Gene3D" id="2.30.30.60">
    <property type="match status" value="1"/>
</dbReference>
<dbReference type="GO" id="GO:0005886">
    <property type="term" value="C:plasma membrane"/>
    <property type="evidence" value="ECO:0007669"/>
    <property type="project" value="UniProtKB-SubCell"/>
</dbReference>
<keyword evidence="6 7" id="KW-0472">Membrane</keyword>
<dbReference type="RefSeq" id="WP_016455006.1">
    <property type="nucleotide sequence ID" value="NZ_KE150269.1"/>
</dbReference>
<protein>
    <recommendedName>
        <fullName evidence="12">Small conductance mechanosensitive channel</fullName>
    </recommendedName>
</protein>
<dbReference type="Pfam" id="PF00924">
    <property type="entry name" value="MS_channel_2nd"/>
    <property type="match status" value="1"/>
</dbReference>
<evidence type="ECO:0000256" key="3">
    <source>
        <dbReference type="ARBA" id="ARBA00022475"/>
    </source>
</evidence>
<dbReference type="SUPFAM" id="SSF50182">
    <property type="entry name" value="Sm-like ribonucleoproteins"/>
    <property type="match status" value="1"/>
</dbReference>
<evidence type="ECO:0000256" key="4">
    <source>
        <dbReference type="ARBA" id="ARBA00022692"/>
    </source>
</evidence>
<dbReference type="InterPro" id="IPR011066">
    <property type="entry name" value="MscS_channel_C_sf"/>
</dbReference>
<organism evidence="10 11">
    <name type="scientific">Propionimicrobium lymphophilum ACS-093-V-SCH5</name>
    <dbReference type="NCBI Taxonomy" id="883161"/>
    <lineage>
        <taxon>Bacteria</taxon>
        <taxon>Bacillati</taxon>
        <taxon>Actinomycetota</taxon>
        <taxon>Actinomycetes</taxon>
        <taxon>Propionibacteriales</taxon>
        <taxon>Propionibacteriaceae</taxon>
        <taxon>Propionimicrobium</taxon>
    </lineage>
</organism>
<keyword evidence="4 7" id="KW-0812">Transmembrane</keyword>
<proteinExistence type="inferred from homology"/>
<dbReference type="InterPro" id="IPR049142">
    <property type="entry name" value="MS_channel_1st"/>
</dbReference>
<dbReference type="EMBL" id="AGZR01000002">
    <property type="protein sequence ID" value="EPD33920.1"/>
    <property type="molecule type" value="Genomic_DNA"/>
</dbReference>
<dbReference type="Gene3D" id="3.30.70.100">
    <property type="match status" value="1"/>
</dbReference>
<name>S2W6Q0_9ACTN</name>
<feature type="domain" description="Mechanosensitive ion channel MscS" evidence="8">
    <location>
        <begin position="138"/>
        <end position="197"/>
    </location>
</feature>
<evidence type="ECO:0000259" key="8">
    <source>
        <dbReference type="Pfam" id="PF00924"/>
    </source>
</evidence>
<dbReference type="HOGENOM" id="CLU_037945_8_1_11"/>
<dbReference type="STRING" id="883161.HMPREF9306_00145"/>
<dbReference type="Pfam" id="PF21088">
    <property type="entry name" value="MS_channel_1st"/>
    <property type="match status" value="1"/>
</dbReference>
<dbReference type="PANTHER" id="PTHR30460">
    <property type="entry name" value="MODERATE CONDUCTANCE MECHANOSENSITIVE CHANNEL YBIO"/>
    <property type="match status" value="1"/>
</dbReference>
<dbReference type="GO" id="GO:0008381">
    <property type="term" value="F:mechanosensitive monoatomic ion channel activity"/>
    <property type="evidence" value="ECO:0007669"/>
    <property type="project" value="InterPro"/>
</dbReference>
<comment type="caution">
    <text evidence="10">The sequence shown here is derived from an EMBL/GenBank/DDBJ whole genome shotgun (WGS) entry which is preliminary data.</text>
</comment>
<feature type="transmembrane region" description="Helical" evidence="7">
    <location>
        <begin position="12"/>
        <end position="31"/>
    </location>
</feature>
<dbReference type="Gene3D" id="1.10.287.1260">
    <property type="match status" value="1"/>
</dbReference>
<dbReference type="FunFam" id="2.30.30.60:FF:000001">
    <property type="entry name" value="MscS Mechanosensitive ion channel"/>
    <property type="match status" value="1"/>
</dbReference>
<comment type="similarity">
    <text evidence="2">Belongs to the MscS (TC 1.A.23) family.</text>
</comment>
<dbReference type="SUPFAM" id="SSF82689">
    <property type="entry name" value="Mechanosensitive channel protein MscS (YggB), C-terminal domain"/>
    <property type="match status" value="1"/>
</dbReference>
<keyword evidence="11" id="KW-1185">Reference proteome</keyword>
<reference evidence="10 11" key="1">
    <citation type="submission" date="2013-04" db="EMBL/GenBank/DDBJ databases">
        <title>The Genome Sequence of Propionimicrobium lymphophilum ACS-093-V-SCH5.</title>
        <authorList>
            <consortium name="The Broad Institute Genomics Platform"/>
            <person name="Earl A."/>
            <person name="Ward D."/>
            <person name="Feldgarden M."/>
            <person name="Gevers D."/>
            <person name="Saerens B."/>
            <person name="Vaneechoutte M."/>
            <person name="Walker B."/>
            <person name="Young S."/>
            <person name="Zeng Q."/>
            <person name="Gargeya S."/>
            <person name="Fitzgerald M."/>
            <person name="Haas B."/>
            <person name="Abouelleil A."/>
            <person name="Allen A.W."/>
            <person name="Alvarado L."/>
            <person name="Arachchi H.M."/>
            <person name="Berlin A.M."/>
            <person name="Chapman S.B."/>
            <person name="Gainer-Dewar J."/>
            <person name="Goldberg J."/>
            <person name="Griggs A."/>
            <person name="Gujja S."/>
            <person name="Hansen M."/>
            <person name="Howarth C."/>
            <person name="Imamovic A."/>
            <person name="Ireland A."/>
            <person name="Larimer J."/>
            <person name="McCowan C."/>
            <person name="Murphy C."/>
            <person name="Pearson M."/>
            <person name="Poon T.W."/>
            <person name="Priest M."/>
            <person name="Roberts A."/>
            <person name="Saif S."/>
            <person name="Shea T."/>
            <person name="Sisk P."/>
            <person name="Sykes S."/>
            <person name="Wortman J."/>
            <person name="Nusbaum C."/>
            <person name="Birren B."/>
        </authorList>
    </citation>
    <scope>NUCLEOTIDE SEQUENCE [LARGE SCALE GENOMIC DNA]</scope>
    <source>
        <strain evidence="10 11">ACS-093-V-SCH5</strain>
    </source>
</reference>
<dbReference type="InterPro" id="IPR045276">
    <property type="entry name" value="YbiO_bact"/>
</dbReference>